<proteinExistence type="predicted"/>
<keyword evidence="1" id="KW-0472">Membrane</keyword>
<feature type="transmembrane region" description="Helical" evidence="1">
    <location>
        <begin position="50"/>
        <end position="71"/>
    </location>
</feature>
<name>A0A2S5IVS3_9MICC</name>
<organism evidence="2 3">
    <name type="scientific">Arthrobacter pityocampae</name>
    <dbReference type="NCBI Taxonomy" id="547334"/>
    <lineage>
        <taxon>Bacteria</taxon>
        <taxon>Bacillati</taxon>
        <taxon>Actinomycetota</taxon>
        <taxon>Actinomycetes</taxon>
        <taxon>Micrococcales</taxon>
        <taxon>Micrococcaceae</taxon>
        <taxon>Arthrobacter</taxon>
    </lineage>
</organism>
<accession>A0A2S5IVS3</accession>
<gene>
    <name evidence="2" type="ORF">C4K88_13240</name>
</gene>
<feature type="transmembrane region" description="Helical" evidence="1">
    <location>
        <begin position="83"/>
        <end position="103"/>
    </location>
</feature>
<keyword evidence="1" id="KW-1133">Transmembrane helix</keyword>
<dbReference type="Proteomes" id="UP000239297">
    <property type="component" value="Unassembled WGS sequence"/>
</dbReference>
<evidence type="ECO:0000256" key="1">
    <source>
        <dbReference type="SAM" id="Phobius"/>
    </source>
</evidence>
<reference evidence="2 3" key="1">
    <citation type="journal article" date="2014" name="Int. J. Syst. Evol. Microbiol.">
        <title>Arthrobacter pityocampae sp. nov., isolated from Thaumetopoea pityocampa (Lep., Thaumetopoeidae).</title>
        <authorList>
            <person name="Ince I.A."/>
            <person name="Demirbag Z."/>
            <person name="Kati H."/>
        </authorList>
    </citation>
    <scope>NUCLEOTIDE SEQUENCE [LARGE SCALE GENOMIC DNA]</scope>
    <source>
        <strain evidence="2 3">Tp2</strain>
    </source>
</reference>
<keyword evidence="3" id="KW-1185">Reference proteome</keyword>
<evidence type="ECO:0000313" key="3">
    <source>
        <dbReference type="Proteomes" id="UP000239297"/>
    </source>
</evidence>
<dbReference type="EMBL" id="PRKW01000005">
    <property type="protein sequence ID" value="PPB48682.1"/>
    <property type="molecule type" value="Genomic_DNA"/>
</dbReference>
<protein>
    <submittedName>
        <fullName evidence="2">Uncharacterized protein</fullName>
    </submittedName>
</protein>
<dbReference type="AlphaFoldDB" id="A0A2S5IVS3"/>
<evidence type="ECO:0000313" key="2">
    <source>
        <dbReference type="EMBL" id="PPB48682.1"/>
    </source>
</evidence>
<sequence length="311" mass="33173">MAVAVLLSILIPAIVGAAVRRGDRNGRAATGPTTDTGALFVVTNRRWQSVLFRVVGIVFLVIGGFFTLVAVVESEQMDGPGPLITGAGITVAGVLFVVLAMGIRRFRVEAFGNHLTVRPWFRATRVVAVTEIGSVRPSLNQYGGIDVRDVNGRMLFTATTISIGYHDIAAYLQERLPRKQTTNPAVPGDAASWQGATLRAESLPLPRGRKGTVKSGVRLTAGGVSGHMHTSELVNLLNHRIGIAESTTSDPLVFLCWPDSASPTSIVWEATKDLPADSLALLADPMERGPAAVLTGTELTDFSKWITALPR</sequence>
<keyword evidence="1" id="KW-0812">Transmembrane</keyword>
<comment type="caution">
    <text evidence="2">The sequence shown here is derived from an EMBL/GenBank/DDBJ whole genome shotgun (WGS) entry which is preliminary data.</text>
</comment>